<dbReference type="OMA" id="CAFHERR"/>
<evidence type="ECO:0008006" key="3">
    <source>
        <dbReference type="Google" id="ProtNLM"/>
    </source>
</evidence>
<name>W2TC61_NECAM</name>
<dbReference type="SUPFAM" id="SSF56672">
    <property type="entry name" value="DNA/RNA polymerases"/>
    <property type="match status" value="1"/>
</dbReference>
<gene>
    <name evidence="1" type="ORF">NECAME_10165</name>
</gene>
<reference evidence="2" key="1">
    <citation type="journal article" date="2014" name="Nat. Genet.">
        <title>Genome of the human hookworm Necator americanus.</title>
        <authorList>
            <person name="Tang Y.T."/>
            <person name="Gao X."/>
            <person name="Rosa B.A."/>
            <person name="Abubucker S."/>
            <person name="Hallsworth-Pepin K."/>
            <person name="Martin J."/>
            <person name="Tyagi R."/>
            <person name="Heizer E."/>
            <person name="Zhang X."/>
            <person name="Bhonagiri-Palsikar V."/>
            <person name="Minx P."/>
            <person name="Warren W.C."/>
            <person name="Wang Q."/>
            <person name="Zhan B."/>
            <person name="Hotez P.J."/>
            <person name="Sternberg P.W."/>
            <person name="Dougall A."/>
            <person name="Gaze S.T."/>
            <person name="Mulvenna J."/>
            <person name="Sotillo J."/>
            <person name="Ranganathan S."/>
            <person name="Rabelo E.M."/>
            <person name="Wilson R.K."/>
            <person name="Felgner P.L."/>
            <person name="Bethony J."/>
            <person name="Hawdon J.M."/>
            <person name="Gasser R.B."/>
            <person name="Loukas A."/>
            <person name="Mitreva M."/>
        </authorList>
    </citation>
    <scope>NUCLEOTIDE SEQUENCE [LARGE SCALE GENOMIC DNA]</scope>
</reference>
<dbReference type="InterPro" id="IPR043502">
    <property type="entry name" value="DNA/RNA_pol_sf"/>
</dbReference>
<keyword evidence="2" id="KW-1185">Reference proteome</keyword>
<evidence type="ECO:0000313" key="2">
    <source>
        <dbReference type="Proteomes" id="UP000053676"/>
    </source>
</evidence>
<protein>
    <recommendedName>
        <fullName evidence="3">Reverse transcriptase domain-containing protein</fullName>
    </recommendedName>
</protein>
<dbReference type="EMBL" id="KI659760">
    <property type="protein sequence ID" value="ETN78751.1"/>
    <property type="molecule type" value="Genomic_DNA"/>
</dbReference>
<dbReference type="PANTHER" id="PTHR47331">
    <property type="entry name" value="PHD-TYPE DOMAIN-CONTAINING PROTEIN"/>
    <property type="match status" value="1"/>
</dbReference>
<dbReference type="KEGG" id="nai:NECAME_10165"/>
<dbReference type="Proteomes" id="UP000053676">
    <property type="component" value="Unassembled WGS sequence"/>
</dbReference>
<dbReference type="InterPro" id="IPR043128">
    <property type="entry name" value="Rev_trsase/Diguanyl_cyclase"/>
</dbReference>
<dbReference type="PANTHER" id="PTHR47331:SF1">
    <property type="entry name" value="GAG-LIKE PROTEIN"/>
    <property type="match status" value="1"/>
</dbReference>
<proteinExistence type="predicted"/>
<evidence type="ECO:0000313" key="1">
    <source>
        <dbReference type="EMBL" id="ETN78751.1"/>
    </source>
</evidence>
<dbReference type="Gene3D" id="3.10.10.10">
    <property type="entry name" value="HIV Type 1 Reverse Transcriptase, subunit A, domain 1"/>
    <property type="match status" value="1"/>
</dbReference>
<dbReference type="OrthoDB" id="5866796at2759"/>
<dbReference type="Gene3D" id="3.30.70.270">
    <property type="match status" value="1"/>
</dbReference>
<organism evidence="1 2">
    <name type="scientific">Necator americanus</name>
    <name type="common">Human hookworm</name>
    <dbReference type="NCBI Taxonomy" id="51031"/>
    <lineage>
        <taxon>Eukaryota</taxon>
        <taxon>Metazoa</taxon>
        <taxon>Ecdysozoa</taxon>
        <taxon>Nematoda</taxon>
        <taxon>Chromadorea</taxon>
        <taxon>Rhabditida</taxon>
        <taxon>Rhabditina</taxon>
        <taxon>Rhabditomorpha</taxon>
        <taxon>Strongyloidea</taxon>
        <taxon>Ancylostomatidae</taxon>
        <taxon>Bunostominae</taxon>
        <taxon>Necator</taxon>
    </lineage>
</organism>
<dbReference type="AlphaFoldDB" id="W2TC61"/>
<sequence>MGTMCAFHERRNNKSIAYRRLQANLSKLRKNPNLLQQYDDTIKSQLELGVIEEVAENLIVEEGEVVHYLTHQAVVTLHKETTKLRVVSDVSAHLSNSPSLNDLLYQGPVILPKMWDILFRFRFGDVAIISDVEKAFLQVRLHPKDRNATRFM</sequence>
<accession>W2TC61</accession>